<accession>A0A1S2VM54</accession>
<evidence type="ECO:0000313" key="2">
    <source>
        <dbReference type="Proteomes" id="UP000181790"/>
    </source>
</evidence>
<reference evidence="1 2" key="1">
    <citation type="submission" date="2016-10" db="EMBL/GenBank/DDBJ databases">
        <title>Arsenicibacter rosenii gen. nov., sp. nov., an efficient arsenic-methylating bacterium isolated from an arsenic-contaminated paddy soil.</title>
        <authorList>
            <person name="Huang K."/>
        </authorList>
    </citation>
    <scope>NUCLEOTIDE SEQUENCE [LARGE SCALE GENOMIC DNA]</scope>
    <source>
        <strain evidence="1 2">SM-1</strain>
    </source>
</reference>
<name>A0A1S2VM54_9BACT</name>
<sequence>MIQIRNDAGQFLQLSAGQGITVEQASGWLSDDNLPGAFSYPITAPLNEHNERFLSYSWRPGHISPQMELPVNVNLAGMLYRRCTFSYRIRDAKIDGYLKIDGGEAFSKLKEKRLGEVLPAGIPMAGYPGQLKARLRQIAAMAPGSFPFTFFPVYNELMIEPEFGADKLPGFTRSSYINNWDRYDFVVDSAGKTGNLISPQFYLAWIVEQVLLAAGYRMQGDFFSRPEIRRLVVLNLTAMSVKTGFSSLFPDYVYPRYHVPDMTVSDFLKAVKTRFGLVFGFNSTEKTCTIRCFSDVWRERPDRDWRSFQKPDYGIEEASGSGYTIEEYLDPEDELYKVPDGKGGLTLSQPGTYVSGDGANRITMPVGTANITYLVTPYNQAAKWIVPVVRQPGNILDPAYQASARYVTDGQRKNSCGLRLLSYMGMQKDSAGSLYPLATSAVRDGTQAQISSFSPALSGRFGGWHGGLALYYYFLSNTRKVTADMLLPAQELAALKLHKPVMLWFDRQPGQFLPAKITAEAPGPSGLLKVRGEFQTVPAAISLGTESFPDPVWVEWTETRTQASRSQSGVVFVERRITITVKCWKERQRITPAAVQSLPLRVRKKVDYVVGSSQPDVETIQTYYGTGTQTVLENNTLADRLQSGSMLAGLQFYTTTYQLEPGDDYNII</sequence>
<evidence type="ECO:0000313" key="1">
    <source>
        <dbReference type="EMBL" id="OIN59829.1"/>
    </source>
</evidence>
<protein>
    <submittedName>
        <fullName evidence="1">Uncharacterized protein</fullName>
    </submittedName>
</protein>
<dbReference type="OrthoDB" id="1287238at2"/>
<keyword evidence="2" id="KW-1185">Reference proteome</keyword>
<gene>
    <name evidence="1" type="ORF">BLX24_08195</name>
</gene>
<comment type="caution">
    <text evidence="1">The sequence shown here is derived from an EMBL/GenBank/DDBJ whole genome shotgun (WGS) entry which is preliminary data.</text>
</comment>
<organism evidence="1 2">
    <name type="scientific">Arsenicibacter rosenii</name>
    <dbReference type="NCBI Taxonomy" id="1750698"/>
    <lineage>
        <taxon>Bacteria</taxon>
        <taxon>Pseudomonadati</taxon>
        <taxon>Bacteroidota</taxon>
        <taxon>Cytophagia</taxon>
        <taxon>Cytophagales</taxon>
        <taxon>Spirosomataceae</taxon>
        <taxon>Arsenicibacter</taxon>
    </lineage>
</organism>
<dbReference type="AlphaFoldDB" id="A0A1S2VM54"/>
<dbReference type="EMBL" id="MORL01000003">
    <property type="protein sequence ID" value="OIN59829.1"/>
    <property type="molecule type" value="Genomic_DNA"/>
</dbReference>
<dbReference type="RefSeq" id="WP_071502630.1">
    <property type="nucleotide sequence ID" value="NZ_MORL01000003.1"/>
</dbReference>
<proteinExistence type="predicted"/>
<dbReference type="Proteomes" id="UP000181790">
    <property type="component" value="Unassembled WGS sequence"/>
</dbReference>